<accession>A0ABV1KTU8</accession>
<organism evidence="2 3">
    <name type="scientific">Cohnella silvisoli</name>
    <dbReference type="NCBI Taxonomy" id="2873699"/>
    <lineage>
        <taxon>Bacteria</taxon>
        <taxon>Bacillati</taxon>
        <taxon>Bacillota</taxon>
        <taxon>Bacilli</taxon>
        <taxon>Bacillales</taxon>
        <taxon>Paenibacillaceae</taxon>
        <taxon>Cohnella</taxon>
    </lineage>
</organism>
<keyword evidence="3" id="KW-1185">Reference proteome</keyword>
<feature type="region of interest" description="Disordered" evidence="1">
    <location>
        <begin position="23"/>
        <end position="46"/>
    </location>
</feature>
<feature type="compositionally biased region" description="Acidic residues" evidence="1">
    <location>
        <begin position="27"/>
        <end position="36"/>
    </location>
</feature>
<protein>
    <submittedName>
        <fullName evidence="2">Uncharacterized protein</fullName>
    </submittedName>
</protein>
<sequence>MTENNIIDEENQTYDAQVAELAAEKSVEDDDAEIEQNEGYKSDCRE</sequence>
<dbReference type="Proteomes" id="UP001493487">
    <property type="component" value="Unassembled WGS sequence"/>
</dbReference>
<dbReference type="RefSeq" id="WP_232185748.1">
    <property type="nucleotide sequence ID" value="NZ_JAIOAP010000006.1"/>
</dbReference>
<comment type="caution">
    <text evidence="2">The sequence shown here is derived from an EMBL/GenBank/DDBJ whole genome shotgun (WGS) entry which is preliminary data.</text>
</comment>
<name>A0ABV1KTU8_9BACL</name>
<gene>
    <name evidence="2" type="ORF">QJS35_14095</name>
</gene>
<evidence type="ECO:0000313" key="3">
    <source>
        <dbReference type="Proteomes" id="UP001493487"/>
    </source>
</evidence>
<reference evidence="2 3" key="1">
    <citation type="journal article" date="2023" name="Genome Announc.">
        <title>Pan-Genome Analyses of the Genus Cohnella and Proposal of the Novel Species Cohnella silvisoli sp. nov., Isolated from Forest Soil.</title>
        <authorList>
            <person name="Wang C."/>
            <person name="Mao L."/>
            <person name="Bao G."/>
            <person name="Zhu H."/>
        </authorList>
    </citation>
    <scope>NUCLEOTIDE SEQUENCE [LARGE SCALE GENOMIC DNA]</scope>
    <source>
        <strain evidence="2 3">NL03-T5-1</strain>
    </source>
</reference>
<evidence type="ECO:0000313" key="2">
    <source>
        <dbReference type="EMBL" id="MEQ4483523.1"/>
    </source>
</evidence>
<proteinExistence type="predicted"/>
<evidence type="ECO:0000256" key="1">
    <source>
        <dbReference type="SAM" id="MobiDB-lite"/>
    </source>
</evidence>
<dbReference type="EMBL" id="JASKHM010000007">
    <property type="protein sequence ID" value="MEQ4483523.1"/>
    <property type="molecule type" value="Genomic_DNA"/>
</dbReference>